<dbReference type="PANTHER" id="PTHR19860:SF14">
    <property type="entry name" value="DUF4062 DOMAIN-CONTAINING PROTEIN"/>
    <property type="match status" value="1"/>
</dbReference>
<dbReference type="Pfam" id="PF13191">
    <property type="entry name" value="AAA_16"/>
    <property type="match status" value="1"/>
</dbReference>
<evidence type="ECO:0000259" key="3">
    <source>
        <dbReference type="Pfam" id="PF13191"/>
    </source>
</evidence>
<dbReference type="InterPro" id="IPR051191">
    <property type="entry name" value="DCAF12"/>
</dbReference>
<organism evidence="4 5">
    <name type="scientific">Porites evermanni</name>
    <dbReference type="NCBI Taxonomy" id="104178"/>
    <lineage>
        <taxon>Eukaryota</taxon>
        <taxon>Metazoa</taxon>
        <taxon>Cnidaria</taxon>
        <taxon>Anthozoa</taxon>
        <taxon>Hexacorallia</taxon>
        <taxon>Scleractinia</taxon>
        <taxon>Fungiina</taxon>
        <taxon>Poritidae</taxon>
        <taxon>Porites</taxon>
    </lineage>
</organism>
<keyword evidence="1" id="KW-0677">Repeat</keyword>
<feature type="region of interest" description="Disordered" evidence="2">
    <location>
        <begin position="1"/>
        <end position="53"/>
    </location>
</feature>
<feature type="domain" description="Orc1-like AAA ATPase" evidence="3">
    <location>
        <begin position="360"/>
        <end position="502"/>
    </location>
</feature>
<evidence type="ECO:0000256" key="2">
    <source>
        <dbReference type="SAM" id="MobiDB-lite"/>
    </source>
</evidence>
<dbReference type="PANTHER" id="PTHR19860">
    <property type="entry name" value="DDB1- AND CUL4-ASSOCIATED FACTOR 12-RELATED"/>
    <property type="match status" value="1"/>
</dbReference>
<evidence type="ECO:0000256" key="1">
    <source>
        <dbReference type="ARBA" id="ARBA00022737"/>
    </source>
</evidence>
<accession>A0ABN8LGR1</accession>
<dbReference type="EMBL" id="CALNXI010000013">
    <property type="protein sequence ID" value="CAH3014738.1"/>
    <property type="molecule type" value="Genomic_DNA"/>
</dbReference>
<dbReference type="InterPro" id="IPR011990">
    <property type="entry name" value="TPR-like_helical_dom_sf"/>
</dbReference>
<proteinExistence type="predicted"/>
<feature type="compositionally biased region" description="Basic and acidic residues" evidence="2">
    <location>
        <begin position="24"/>
        <end position="38"/>
    </location>
</feature>
<name>A0ABN8LGR1_9CNID</name>
<dbReference type="Gene3D" id="3.40.50.300">
    <property type="entry name" value="P-loop containing nucleotide triphosphate hydrolases"/>
    <property type="match status" value="1"/>
</dbReference>
<keyword evidence="5" id="KW-1185">Reference proteome</keyword>
<dbReference type="Pfam" id="PF13374">
    <property type="entry name" value="TPR_10"/>
    <property type="match status" value="1"/>
</dbReference>
<dbReference type="Proteomes" id="UP001159427">
    <property type="component" value="Unassembled WGS sequence"/>
</dbReference>
<dbReference type="InterPro" id="IPR041664">
    <property type="entry name" value="AAA_16"/>
</dbReference>
<sequence length="1198" mass="138220">MGCGTSRPPVVSTAHKPQAAPKPLKADEEPFKPAEPQRIEQTQTQPKSEPQHEHIDSSEFFSLSYEEVAALRPSDPEDMWAVVKKTCDRNREWKLDSVKNRRGWKTIRLFVSSTFRDFHAEREVLVKEVFPDLRLWCEQRKLHLVECDLRWGVPKDSTTEETIKICLGELDRCYEDNVVPYFLNLNCARAGWIPTFGDLTYNLAVQYGWVYGLSLTEMEIVHGAFRKCNPNALFLIRDSEFTETLPEEIKDAFVDGNDLCTEKMKKLKEALKEHFPAENLVHYKVDCEPSSVQKSAALGDEREVRLKGISGSDTTFYKTVFEFFRDRIEHQYPLDPTPEDPLEAQKTAHESFLDTRGQVVLGRDKILAEIRNYIMNDQSNAPLLLIGNAGSGKSAIMAKSANDALDNAQRGELMGKKNCKVFFHFVGATPGSTDLAFFLQRLSREINVSKRDVVSDLDSLVQLTNSLLSNKNTKPCVVFVDAINQMDDDKIQYLTRWLPENLSPNVKVVLSMINDTECHRLLRSYKSGPHEITCGQLDYHSRKLIVENILRQYNKRLDERQMSMLLEKEGSANPLWLTLACEELRVYGVFNKMDEKIASLSDDLISLEEQVLTRFEEENGGQIVVATVCLLETSRHGLLETELLQMLAEESMLTPPPYVEGESDQITVTKAETTEAAPDKLTVADKLSKQVDETYVQKDGDDDEEERKKTVGGTKKKRKEKKFVPAAKWALVYRALKPLLRPCGDLGEGRLDFYHRSISKAVRRKYFTGSEGYVKHQYTFWHGQHAEFFEGSEDYDRKSEELPYHLEQLLDNNRLTRCLLEWEVFERLFSEDFSIDLLRSWQKAGGYATASALYKEALQVLRDSEAPLEEVAKRTEMVVMFLIQAGQYNDAHEMLNDLLKLEEESLGARTDKLADIYQLMSKTKSEVVKNYNFVTMDQLEQDREIVEFCKKSLSYRKQLSGEEHEHKTAMIDILIAHHLSIVADLEQEGAEQTRRDCFKYIDEAIDIFMRHGDMGHMAEAIMTKSFINPRARKYFKEKEEMLNRSFELCLKTYGEKHMLMLRLYLNIGILYEDNRDYQKAYDYFVKWHETCQEVLGPSHPKTGRARDTLNEPMYVRIREQRERQAAAHKYSRKVNKTIISPCAVEVVILSTDSSIALHYMEVKTNNFTCIYARGFFRICDEQSGTFWIQDSFCLYTKM</sequence>
<gene>
    <name evidence="4" type="ORF">PEVE_00004736</name>
</gene>
<reference evidence="4 5" key="1">
    <citation type="submission" date="2022-05" db="EMBL/GenBank/DDBJ databases">
        <authorList>
            <consortium name="Genoscope - CEA"/>
            <person name="William W."/>
        </authorList>
    </citation>
    <scope>NUCLEOTIDE SEQUENCE [LARGE SCALE GENOMIC DNA]</scope>
</reference>
<comment type="caution">
    <text evidence="4">The sequence shown here is derived from an EMBL/GenBank/DDBJ whole genome shotgun (WGS) entry which is preliminary data.</text>
</comment>
<dbReference type="Gene3D" id="1.25.40.10">
    <property type="entry name" value="Tetratricopeptide repeat domain"/>
    <property type="match status" value="2"/>
</dbReference>
<feature type="non-terminal residue" evidence="4">
    <location>
        <position position="1198"/>
    </location>
</feature>
<evidence type="ECO:0000313" key="4">
    <source>
        <dbReference type="EMBL" id="CAH3014738.1"/>
    </source>
</evidence>
<dbReference type="InterPro" id="IPR027417">
    <property type="entry name" value="P-loop_NTPase"/>
</dbReference>
<evidence type="ECO:0000313" key="5">
    <source>
        <dbReference type="Proteomes" id="UP001159427"/>
    </source>
</evidence>
<protein>
    <recommendedName>
        <fullName evidence="3">Orc1-like AAA ATPase domain-containing protein</fullName>
    </recommendedName>
</protein>
<dbReference type="SUPFAM" id="SSF52540">
    <property type="entry name" value="P-loop containing nucleoside triphosphate hydrolases"/>
    <property type="match status" value="1"/>
</dbReference>
<feature type="region of interest" description="Disordered" evidence="2">
    <location>
        <begin position="694"/>
        <end position="716"/>
    </location>
</feature>
<feature type="compositionally biased region" description="Polar residues" evidence="2">
    <location>
        <begin position="39"/>
        <end position="48"/>
    </location>
</feature>